<dbReference type="GO" id="GO:0003723">
    <property type="term" value="F:RNA binding"/>
    <property type="evidence" value="ECO:0007669"/>
    <property type="project" value="InterPro"/>
</dbReference>
<organism evidence="5 6">
    <name type="scientific">Folsomia candida</name>
    <name type="common">Springtail</name>
    <dbReference type="NCBI Taxonomy" id="158441"/>
    <lineage>
        <taxon>Eukaryota</taxon>
        <taxon>Metazoa</taxon>
        <taxon>Ecdysozoa</taxon>
        <taxon>Arthropoda</taxon>
        <taxon>Hexapoda</taxon>
        <taxon>Collembola</taxon>
        <taxon>Entomobryomorpha</taxon>
        <taxon>Isotomoidea</taxon>
        <taxon>Isotomidae</taxon>
        <taxon>Proisotominae</taxon>
        <taxon>Folsomia</taxon>
    </lineage>
</organism>
<protein>
    <submittedName>
        <fullName evidence="5">rRNA methyltransferase 3, mitochondrial</fullName>
    </submittedName>
</protein>
<dbReference type="InterPro" id="IPR001537">
    <property type="entry name" value="SpoU_MeTrfase"/>
</dbReference>
<keyword evidence="2 5" id="KW-0808">Transferase</keyword>
<dbReference type="Gene3D" id="3.30.1330.30">
    <property type="match status" value="1"/>
</dbReference>
<dbReference type="Gene3D" id="3.40.1280.10">
    <property type="match status" value="1"/>
</dbReference>
<dbReference type="OrthoDB" id="270651at2759"/>
<dbReference type="InterPro" id="IPR051259">
    <property type="entry name" value="rRNA_Methyltransferase"/>
</dbReference>
<name>A0A226CXV5_FOLCA</name>
<dbReference type="AlphaFoldDB" id="A0A226CXV5"/>
<gene>
    <name evidence="5" type="ORF">Fcan01_27080</name>
</gene>
<dbReference type="InterPro" id="IPR029026">
    <property type="entry name" value="tRNA_m1G_MTases_N"/>
</dbReference>
<dbReference type="GO" id="GO:0032259">
    <property type="term" value="P:methylation"/>
    <property type="evidence" value="ECO:0007669"/>
    <property type="project" value="UniProtKB-KW"/>
</dbReference>
<dbReference type="OMA" id="CANPWES"/>
<accession>A0A226CXV5</accession>
<dbReference type="GO" id="GO:0008173">
    <property type="term" value="F:RNA methyltransferase activity"/>
    <property type="evidence" value="ECO:0007669"/>
    <property type="project" value="InterPro"/>
</dbReference>
<feature type="domain" description="tRNA/rRNA methyltransferase SpoU type" evidence="4">
    <location>
        <begin position="212"/>
        <end position="384"/>
    </location>
</feature>
<dbReference type="InterPro" id="IPR029028">
    <property type="entry name" value="Alpha/beta_knot_MTases"/>
</dbReference>
<keyword evidence="6" id="KW-1185">Reference proteome</keyword>
<evidence type="ECO:0000256" key="2">
    <source>
        <dbReference type="ARBA" id="ARBA00022679"/>
    </source>
</evidence>
<dbReference type="Pfam" id="PF00588">
    <property type="entry name" value="SpoU_methylase"/>
    <property type="match status" value="1"/>
</dbReference>
<keyword evidence="1 5" id="KW-0489">Methyltransferase</keyword>
<feature type="region of interest" description="Disordered" evidence="3">
    <location>
        <begin position="69"/>
        <end position="90"/>
    </location>
</feature>
<dbReference type="STRING" id="158441.A0A226CXV5"/>
<evidence type="ECO:0000313" key="5">
    <source>
        <dbReference type="EMBL" id="OXA38165.1"/>
    </source>
</evidence>
<evidence type="ECO:0000256" key="1">
    <source>
        <dbReference type="ARBA" id="ARBA00022603"/>
    </source>
</evidence>
<evidence type="ECO:0000313" key="6">
    <source>
        <dbReference type="Proteomes" id="UP000198287"/>
    </source>
</evidence>
<dbReference type="SUPFAM" id="SSF75217">
    <property type="entry name" value="alpha/beta knot"/>
    <property type="match status" value="1"/>
</dbReference>
<dbReference type="Proteomes" id="UP000198287">
    <property type="component" value="Unassembled WGS sequence"/>
</dbReference>
<evidence type="ECO:0000256" key="3">
    <source>
        <dbReference type="SAM" id="MobiDB-lite"/>
    </source>
</evidence>
<proteinExistence type="predicted"/>
<dbReference type="PANTHER" id="PTHR43191:SF2">
    <property type="entry name" value="RRNA METHYLTRANSFERASE 3, MITOCHONDRIAL"/>
    <property type="match status" value="1"/>
</dbReference>
<comment type="caution">
    <text evidence="5">The sequence shown here is derived from an EMBL/GenBank/DDBJ whole genome shotgun (WGS) entry which is preliminary data.</text>
</comment>
<dbReference type="PANTHER" id="PTHR43191">
    <property type="entry name" value="RRNA METHYLTRANSFERASE 3"/>
    <property type="match status" value="1"/>
</dbReference>
<dbReference type="EMBL" id="LNIX01000048">
    <property type="protein sequence ID" value="OXA38165.1"/>
    <property type="molecule type" value="Genomic_DNA"/>
</dbReference>
<evidence type="ECO:0000259" key="4">
    <source>
        <dbReference type="Pfam" id="PF00588"/>
    </source>
</evidence>
<dbReference type="SUPFAM" id="SSF55315">
    <property type="entry name" value="L30e-like"/>
    <property type="match status" value="1"/>
</dbReference>
<sequence>MARNISRKSFFWASSLHPSSCRSISGNGGLFNLIDPSTPGNYLSFPPWSHIFVRNKNNAMSRLVLDVSDPEEGKRNRNNKPKRIVSDTKQNKSATDFNLTMGEIFMGKSQYRIAIEGSRMVEEALECGLKMEKLYLLRSLKILPNGLAHFLEDEKHQLTSGICKVPEVHRIGMKAMETWSSLTTPPGIIGVFQKPQLADKKLAVSRKSTLPITLICDNIREPGNLGSILRSASGAGCDDVYLSKGCVDPWNMKVIRGASGAHFRLPITTNTKEDITHMLMENKMLQIAGKCCQEEIFSVLICDSNLEDSRLGNMPSIPFRNIDYTKFAHNFIIIGGETEAITDKMISTIKLLEKSKSVNIFRIRIPLANSMDSLNAANAFGIIVFEIARQLNLEINAV</sequence>
<reference evidence="5 6" key="1">
    <citation type="submission" date="2015-12" db="EMBL/GenBank/DDBJ databases">
        <title>The genome of Folsomia candida.</title>
        <authorList>
            <person name="Faddeeva A."/>
            <person name="Derks M.F."/>
            <person name="Anvar Y."/>
            <person name="Smit S."/>
            <person name="Van Straalen N."/>
            <person name="Roelofs D."/>
        </authorList>
    </citation>
    <scope>NUCLEOTIDE SEQUENCE [LARGE SCALE GENOMIC DNA]</scope>
    <source>
        <strain evidence="5 6">VU population</strain>
        <tissue evidence="5">Whole body</tissue>
    </source>
</reference>
<dbReference type="InterPro" id="IPR029064">
    <property type="entry name" value="Ribosomal_eL30-like_sf"/>
</dbReference>
<dbReference type="GO" id="GO:0006396">
    <property type="term" value="P:RNA processing"/>
    <property type="evidence" value="ECO:0007669"/>
    <property type="project" value="InterPro"/>
</dbReference>